<feature type="domain" description="EGF-like" evidence="2">
    <location>
        <begin position="139"/>
        <end position="150"/>
    </location>
</feature>
<keyword evidence="4" id="KW-1185">Reference proteome</keyword>
<reference evidence="3" key="1">
    <citation type="submission" date="2022-08" db="UniProtKB">
        <authorList>
            <consortium name="EnsemblMetazoa"/>
        </authorList>
    </citation>
    <scope>IDENTIFICATION</scope>
    <source>
        <strain evidence="3">05x7-T-G4-1.051#20</strain>
    </source>
</reference>
<dbReference type="AlphaFoldDB" id="A0A8W8JP55"/>
<sequence length="266" mass="29731">MEFELMVISLLNWFRFVSLQETEPTQCVIVQDKMSISTPPTPSFLSKNNKAECQVHGTGTLRCGTSNVYIRPECVCTFHHVYEAMYHQYSFCPHGDESDVVTALKCPYCLTYSLNNKGPCINGGNLTCKGDEVAPDIICECPPLYKGMFCEEKMETITRLCDKISNSSADNLEHCKNTKRDCVTYSRNMRYAFKCNETGTSQERGGLPLCEDTEDITVSISVTDVPYSNGPEDEKTRQAKSLNVISAAEIHSCIPLLTVILLSLQL</sequence>
<feature type="chain" id="PRO_5036448052" description="EGF-like domain-containing protein" evidence="1">
    <location>
        <begin position="20"/>
        <end position="266"/>
    </location>
</feature>
<evidence type="ECO:0000259" key="2">
    <source>
        <dbReference type="PROSITE" id="PS00022"/>
    </source>
</evidence>
<name>A0A8W8JP55_MAGGI</name>
<dbReference type="PROSITE" id="PS00022">
    <property type="entry name" value="EGF_1"/>
    <property type="match status" value="1"/>
</dbReference>
<evidence type="ECO:0000313" key="3">
    <source>
        <dbReference type="EnsemblMetazoa" id="G20434.1:cds"/>
    </source>
</evidence>
<dbReference type="Proteomes" id="UP000005408">
    <property type="component" value="Unassembled WGS sequence"/>
</dbReference>
<dbReference type="Gene3D" id="2.10.25.10">
    <property type="entry name" value="Laminin"/>
    <property type="match status" value="1"/>
</dbReference>
<organism evidence="3 4">
    <name type="scientific">Magallana gigas</name>
    <name type="common">Pacific oyster</name>
    <name type="synonym">Crassostrea gigas</name>
    <dbReference type="NCBI Taxonomy" id="29159"/>
    <lineage>
        <taxon>Eukaryota</taxon>
        <taxon>Metazoa</taxon>
        <taxon>Spiralia</taxon>
        <taxon>Lophotrochozoa</taxon>
        <taxon>Mollusca</taxon>
        <taxon>Bivalvia</taxon>
        <taxon>Autobranchia</taxon>
        <taxon>Pteriomorphia</taxon>
        <taxon>Ostreida</taxon>
        <taxon>Ostreoidea</taxon>
        <taxon>Ostreidae</taxon>
        <taxon>Magallana</taxon>
    </lineage>
</organism>
<evidence type="ECO:0000256" key="1">
    <source>
        <dbReference type="SAM" id="SignalP"/>
    </source>
</evidence>
<dbReference type="InterPro" id="IPR000742">
    <property type="entry name" value="EGF"/>
</dbReference>
<protein>
    <recommendedName>
        <fullName evidence="2">EGF-like domain-containing protein</fullName>
    </recommendedName>
</protein>
<dbReference type="EnsemblMetazoa" id="G20434.1">
    <property type="protein sequence ID" value="G20434.1:cds"/>
    <property type="gene ID" value="G20434"/>
</dbReference>
<accession>A0A8W8JP55</accession>
<keyword evidence="1" id="KW-0732">Signal</keyword>
<evidence type="ECO:0000313" key="4">
    <source>
        <dbReference type="Proteomes" id="UP000005408"/>
    </source>
</evidence>
<proteinExistence type="predicted"/>
<feature type="signal peptide" evidence="1">
    <location>
        <begin position="1"/>
        <end position="19"/>
    </location>
</feature>